<dbReference type="NCBIfam" id="TIGR02988">
    <property type="entry name" value="YaaA_near_RecF"/>
    <property type="match status" value="1"/>
</dbReference>
<dbReference type="GO" id="GO:0003723">
    <property type="term" value="F:RNA binding"/>
    <property type="evidence" value="ECO:0007669"/>
    <property type="project" value="UniProtKB-KW"/>
</dbReference>
<sequence>MDVRIVGDYITLGQLLKKVQVVASGGEVKSLLGEGRVRVNGEAETRRGRKLRHGDEVEIEGESYRVVSHSDGHSPR</sequence>
<dbReference type="Gene3D" id="3.10.290.10">
    <property type="entry name" value="RNA-binding S4 domain"/>
    <property type="match status" value="1"/>
</dbReference>
<proteinExistence type="predicted"/>
<keyword evidence="1" id="KW-0694">RNA-binding</keyword>
<dbReference type="SUPFAM" id="SSF55174">
    <property type="entry name" value="Alpha-L RNA-binding motif"/>
    <property type="match status" value="1"/>
</dbReference>
<dbReference type="EMBL" id="FTOO01000003">
    <property type="protein sequence ID" value="SIS75692.1"/>
    <property type="molecule type" value="Genomic_DNA"/>
</dbReference>
<keyword evidence="3" id="KW-1185">Reference proteome</keyword>
<dbReference type="Pfam" id="PF13275">
    <property type="entry name" value="S4_2"/>
    <property type="match status" value="1"/>
</dbReference>
<evidence type="ECO:0000313" key="2">
    <source>
        <dbReference type="EMBL" id="SIS75692.1"/>
    </source>
</evidence>
<dbReference type="AlphaFoldDB" id="A0A1N7LPG8"/>
<dbReference type="InterPro" id="IPR014330">
    <property type="entry name" value="RNA-bd_S4-rel_YaaA"/>
</dbReference>
<organism evidence="2 3">
    <name type="scientific">Alicyclobacillus vulcanalis</name>
    <dbReference type="NCBI Taxonomy" id="252246"/>
    <lineage>
        <taxon>Bacteria</taxon>
        <taxon>Bacillati</taxon>
        <taxon>Bacillota</taxon>
        <taxon>Bacilli</taxon>
        <taxon>Bacillales</taxon>
        <taxon>Alicyclobacillaceae</taxon>
        <taxon>Alicyclobacillus</taxon>
    </lineage>
</organism>
<dbReference type="CDD" id="cd00165">
    <property type="entry name" value="S4"/>
    <property type="match status" value="1"/>
</dbReference>
<evidence type="ECO:0000313" key="3">
    <source>
        <dbReference type="Proteomes" id="UP000186156"/>
    </source>
</evidence>
<dbReference type="InterPro" id="IPR036986">
    <property type="entry name" value="S4_RNA-bd_sf"/>
</dbReference>
<reference evidence="3" key="1">
    <citation type="submission" date="2017-01" db="EMBL/GenBank/DDBJ databases">
        <authorList>
            <person name="Varghese N."/>
            <person name="Submissions S."/>
        </authorList>
    </citation>
    <scope>NUCLEOTIDE SEQUENCE [LARGE SCALE GENOMIC DNA]</scope>
    <source>
        <strain evidence="3">DSM 16176</strain>
    </source>
</reference>
<evidence type="ECO:0000256" key="1">
    <source>
        <dbReference type="PROSITE-ProRule" id="PRU00182"/>
    </source>
</evidence>
<dbReference type="Proteomes" id="UP000186156">
    <property type="component" value="Unassembled WGS sequence"/>
</dbReference>
<dbReference type="OrthoDB" id="9811532at2"/>
<dbReference type="RefSeq" id="WP_076345926.1">
    <property type="nucleotide sequence ID" value="NZ_FTOO01000003.1"/>
</dbReference>
<protein>
    <submittedName>
        <fullName evidence="2">Ribosome-associated protein</fullName>
    </submittedName>
</protein>
<gene>
    <name evidence="2" type="ORF">SAMN05421799_103305</name>
</gene>
<name>A0A1N7LPG8_9BACL</name>
<dbReference type="PROSITE" id="PS50889">
    <property type="entry name" value="S4"/>
    <property type="match status" value="1"/>
</dbReference>
<dbReference type="STRING" id="252246.SAMN05421799_103305"/>
<accession>A0A1N7LPG8</accession>